<organism evidence="1 2">
    <name type="scientific">Coffea canephora</name>
    <name type="common">Robusta coffee</name>
    <dbReference type="NCBI Taxonomy" id="49390"/>
    <lineage>
        <taxon>Eukaryota</taxon>
        <taxon>Viridiplantae</taxon>
        <taxon>Streptophyta</taxon>
        <taxon>Embryophyta</taxon>
        <taxon>Tracheophyta</taxon>
        <taxon>Spermatophyta</taxon>
        <taxon>Magnoliopsida</taxon>
        <taxon>eudicotyledons</taxon>
        <taxon>Gunneridae</taxon>
        <taxon>Pentapetalae</taxon>
        <taxon>asterids</taxon>
        <taxon>lamiids</taxon>
        <taxon>Gentianales</taxon>
        <taxon>Rubiaceae</taxon>
        <taxon>Ixoroideae</taxon>
        <taxon>Gardenieae complex</taxon>
        <taxon>Bertiereae - Coffeeae clade</taxon>
        <taxon>Coffeeae</taxon>
        <taxon>Coffea</taxon>
    </lineage>
</organism>
<reference evidence="2" key="1">
    <citation type="journal article" date="2014" name="Science">
        <title>The coffee genome provides insight into the convergent evolution of caffeine biosynthesis.</title>
        <authorList>
            <person name="Denoeud F."/>
            <person name="Carretero-Paulet L."/>
            <person name="Dereeper A."/>
            <person name="Droc G."/>
            <person name="Guyot R."/>
            <person name="Pietrella M."/>
            <person name="Zheng C."/>
            <person name="Alberti A."/>
            <person name="Anthony F."/>
            <person name="Aprea G."/>
            <person name="Aury J.M."/>
            <person name="Bento P."/>
            <person name="Bernard M."/>
            <person name="Bocs S."/>
            <person name="Campa C."/>
            <person name="Cenci A."/>
            <person name="Combes M.C."/>
            <person name="Crouzillat D."/>
            <person name="Da Silva C."/>
            <person name="Daddiego L."/>
            <person name="De Bellis F."/>
            <person name="Dussert S."/>
            <person name="Garsmeur O."/>
            <person name="Gayraud T."/>
            <person name="Guignon V."/>
            <person name="Jahn K."/>
            <person name="Jamilloux V."/>
            <person name="Joet T."/>
            <person name="Labadie K."/>
            <person name="Lan T."/>
            <person name="Leclercq J."/>
            <person name="Lepelley M."/>
            <person name="Leroy T."/>
            <person name="Li L.T."/>
            <person name="Librado P."/>
            <person name="Lopez L."/>
            <person name="Munoz A."/>
            <person name="Noel B."/>
            <person name="Pallavicini A."/>
            <person name="Perrotta G."/>
            <person name="Poncet V."/>
            <person name="Pot D."/>
            <person name="Priyono X."/>
            <person name="Rigoreau M."/>
            <person name="Rouard M."/>
            <person name="Rozas J."/>
            <person name="Tranchant-Dubreuil C."/>
            <person name="VanBuren R."/>
            <person name="Zhang Q."/>
            <person name="Andrade A.C."/>
            <person name="Argout X."/>
            <person name="Bertrand B."/>
            <person name="de Kochko A."/>
            <person name="Graziosi G."/>
            <person name="Henry R.J."/>
            <person name="Jayarama X."/>
            <person name="Ming R."/>
            <person name="Nagai C."/>
            <person name="Rounsley S."/>
            <person name="Sankoff D."/>
            <person name="Giuliano G."/>
            <person name="Albert V.A."/>
            <person name="Wincker P."/>
            <person name="Lashermes P."/>
        </authorList>
    </citation>
    <scope>NUCLEOTIDE SEQUENCE [LARGE SCALE GENOMIC DNA]</scope>
    <source>
        <strain evidence="2">cv. DH200-94</strain>
    </source>
</reference>
<evidence type="ECO:0000313" key="1">
    <source>
        <dbReference type="EMBL" id="CDP01417.1"/>
    </source>
</evidence>
<dbReference type="AlphaFoldDB" id="A0A068TZB9"/>
<dbReference type="Proteomes" id="UP000295252">
    <property type="component" value="Chromosome IX"/>
</dbReference>
<gene>
    <name evidence="1" type="ORF">GSCOC_T00036459001</name>
</gene>
<evidence type="ECO:0000313" key="2">
    <source>
        <dbReference type="Proteomes" id="UP000295252"/>
    </source>
</evidence>
<dbReference type="InParanoid" id="A0A068TZB9"/>
<dbReference type="Gramene" id="CDP01417">
    <property type="protein sequence ID" value="CDP01417"/>
    <property type="gene ID" value="GSCOC_T00036459001"/>
</dbReference>
<proteinExistence type="predicted"/>
<protein>
    <submittedName>
        <fullName evidence="1">Uncharacterized protein</fullName>
    </submittedName>
</protein>
<accession>A0A068TZB9</accession>
<name>A0A068TZB9_COFCA</name>
<keyword evidence="2" id="KW-1185">Reference proteome</keyword>
<sequence>MFFTFNHKKKKSEVEICAFFLYWRRRCSKELNCFDRARRPSNVCDGFLSTRMRNSFDINDQPMYCDI</sequence>
<dbReference type="EMBL" id="HG739091">
    <property type="protein sequence ID" value="CDP01417.1"/>
    <property type="molecule type" value="Genomic_DNA"/>
</dbReference>